<dbReference type="EMBL" id="CP053452">
    <property type="protein sequence ID" value="QJW92839.1"/>
    <property type="molecule type" value="Genomic_DNA"/>
</dbReference>
<accession>A0A6M5YFP1</accession>
<proteinExistence type="predicted"/>
<sequence length="134" mass="14857">MNTEALVEDCDAQLNDPQGYTQKWLADQKLPDRLPKDFDYRLASCRIEKLNGWDVPVVQFRAPEGNGFAKVYIIREDGRFDLKGLSNAQASHTTALVETGQGPFRGVTYVYVYTGGPGGLDQFLKGRNGRVDGA</sequence>
<evidence type="ECO:0000313" key="1">
    <source>
        <dbReference type="EMBL" id="QJW92839.1"/>
    </source>
</evidence>
<evidence type="ECO:0000313" key="2">
    <source>
        <dbReference type="Proteomes" id="UP000503447"/>
    </source>
</evidence>
<keyword evidence="2" id="KW-1185">Reference proteome</keyword>
<dbReference type="Proteomes" id="UP000503447">
    <property type="component" value="Chromosome"/>
</dbReference>
<organism evidence="1 2">
    <name type="scientific">Frigoriglobus tundricola</name>
    <dbReference type="NCBI Taxonomy" id="2774151"/>
    <lineage>
        <taxon>Bacteria</taxon>
        <taxon>Pseudomonadati</taxon>
        <taxon>Planctomycetota</taxon>
        <taxon>Planctomycetia</taxon>
        <taxon>Gemmatales</taxon>
        <taxon>Gemmataceae</taxon>
        <taxon>Frigoriglobus</taxon>
    </lineage>
</organism>
<name>A0A6M5YFP1_9BACT</name>
<reference evidence="2" key="1">
    <citation type="submission" date="2020-05" db="EMBL/GenBank/DDBJ databases">
        <title>Frigoriglobus tundricola gen. nov., sp. nov., a psychrotolerant cellulolytic planctomycete of the family Gemmataceae with two divergent copies of 16S rRNA gene.</title>
        <authorList>
            <person name="Kulichevskaya I.S."/>
            <person name="Ivanova A.A."/>
            <person name="Naumoff D.G."/>
            <person name="Beletsky A.V."/>
            <person name="Rijpstra W.I.C."/>
            <person name="Sinninghe Damste J.S."/>
            <person name="Mardanov A.V."/>
            <person name="Ravin N.V."/>
            <person name="Dedysh S.N."/>
        </authorList>
    </citation>
    <scope>NUCLEOTIDE SEQUENCE [LARGE SCALE GENOMIC DNA]</scope>
    <source>
        <strain evidence="2">PL17</strain>
    </source>
</reference>
<dbReference type="RefSeq" id="WP_171469158.1">
    <property type="nucleotide sequence ID" value="NZ_CP053452.2"/>
</dbReference>
<protein>
    <submittedName>
        <fullName evidence="1">Uncharacterized protein</fullName>
    </submittedName>
</protein>
<dbReference type="KEGG" id="ftj:FTUN_0336"/>
<gene>
    <name evidence="1" type="ORF">FTUN_0336</name>
</gene>
<dbReference type="AlphaFoldDB" id="A0A6M5YFP1"/>